<reference evidence="3 4" key="1">
    <citation type="submission" date="2018-06" db="EMBL/GenBank/DDBJ databases">
        <authorList>
            <consortium name="Pathogen Informatics"/>
            <person name="Doyle S."/>
        </authorList>
    </citation>
    <scope>NUCLEOTIDE SEQUENCE [LARGE SCALE GENOMIC DNA]</scope>
    <source>
        <strain evidence="3 4">NCTC12221</strain>
    </source>
</reference>
<dbReference type="AlphaFoldDB" id="A0A377JNV5"/>
<evidence type="ECO:0000313" key="3">
    <source>
        <dbReference type="EMBL" id="STP09408.1"/>
    </source>
</evidence>
<keyword evidence="1" id="KW-0175">Coiled coil</keyword>
<keyword evidence="3" id="KW-0540">Nuclease</keyword>
<organism evidence="3 4">
    <name type="scientific">Helicobacter cinaedi</name>
    <dbReference type="NCBI Taxonomy" id="213"/>
    <lineage>
        <taxon>Bacteria</taxon>
        <taxon>Pseudomonadati</taxon>
        <taxon>Campylobacterota</taxon>
        <taxon>Epsilonproteobacteria</taxon>
        <taxon>Campylobacterales</taxon>
        <taxon>Helicobacteraceae</taxon>
        <taxon>Helicobacter</taxon>
    </lineage>
</organism>
<protein>
    <submittedName>
        <fullName evidence="3">Exonuclease</fullName>
    </submittedName>
</protein>
<name>A0A377JNV5_9HELI</name>
<evidence type="ECO:0000259" key="2">
    <source>
        <dbReference type="Pfam" id="PF12705"/>
    </source>
</evidence>
<proteinExistence type="predicted"/>
<dbReference type="InterPro" id="IPR038726">
    <property type="entry name" value="PDDEXK_AddAB-type"/>
</dbReference>
<evidence type="ECO:0000313" key="4">
    <source>
        <dbReference type="Proteomes" id="UP000255335"/>
    </source>
</evidence>
<keyword evidence="3" id="KW-0269">Exonuclease</keyword>
<dbReference type="Gene3D" id="3.90.320.10">
    <property type="match status" value="1"/>
</dbReference>
<dbReference type="InterPro" id="IPR027417">
    <property type="entry name" value="P-loop_NTPase"/>
</dbReference>
<dbReference type="EMBL" id="UGHZ01000001">
    <property type="protein sequence ID" value="STP09408.1"/>
    <property type="molecule type" value="Genomic_DNA"/>
</dbReference>
<dbReference type="InterPro" id="IPR011604">
    <property type="entry name" value="PDDEXK-like_dom_sf"/>
</dbReference>
<dbReference type="Pfam" id="PF12705">
    <property type="entry name" value="PDDEXK_1"/>
    <property type="match status" value="1"/>
</dbReference>
<dbReference type="SUPFAM" id="SSF52540">
    <property type="entry name" value="P-loop containing nucleoside triphosphate hydrolases"/>
    <property type="match status" value="1"/>
</dbReference>
<gene>
    <name evidence="3" type="ORF">NCTC12221_00851</name>
</gene>
<dbReference type="Proteomes" id="UP000255335">
    <property type="component" value="Unassembled WGS sequence"/>
</dbReference>
<evidence type="ECO:0000256" key="1">
    <source>
        <dbReference type="SAM" id="Coils"/>
    </source>
</evidence>
<feature type="coiled-coil region" evidence="1">
    <location>
        <begin position="729"/>
        <end position="756"/>
    </location>
</feature>
<dbReference type="RefSeq" id="WP_258554165.1">
    <property type="nucleotide sequence ID" value="NZ_UGHZ01000001.1"/>
</dbReference>
<keyword evidence="3" id="KW-0378">Hydrolase</keyword>
<sequence length="772" mass="88550">MENTLKVYSSNRALMQNLSPNELLSPYMMIGEFFSQLIIVEGYRALPKAMRLPLGMAILKECARELVGAKLIFEESFLGFLETSNFLFAFFDELAQARVSVKQIPSVDIYGDYADHLALLEKIESRYKERLEELKFYDGFILPSGAKIALNEAFIKHFSGIELFIEGVINPRHQEILSQVADFVPIKVHFWLDDYNRHLNFLPLDILRHCQTHHRYVADYKSGEILESAPLKICEKIDVYSFGLGISQVALVFAKIGEWIKAGVSEEDIVIIVPNESFSKYLSLLDKGHNFNFAMGKDIRLSAAYKRLEELLQECAENALNMGRDSESSLKFMGAKSYTQICEIIQNAIAPCDDRQSKKVREYMGELLFIWGGLNLGSCELGDILSFLLEELAQKSIDDIHGGKIRVMGVLESRGFAYKKAVIVDCNKDVIPNVSENDLFLNSKLRSALKMPTLRDKEQLQKHYYYGIFSTANEVAVAFVENEDKQASPLLDELAQKTKVSYYNGDLLFSLLPQGRKLAYCEDKFFGKMPEVLTPSRLKVFLDCPRKYYYTYIEQMSGASSDNASLGNALHQCLESVYQPYVGKNLRLDMSEIVRNAESWLDDFSLKAESALSCAEIELLKCELRKFFTQANLSEKQSEIEILQLEGQNMSLELKGFSFYMRPDRIQRVGEIVEIIDYKYRRNFDVKGRDMANDFAMILYDFAFKQSDSVYKNLPICLYYWDIRGAVQKSELQEKSEKLLEKLTELQGEIEFSKAESRKPCRYCEFVDLCDR</sequence>
<dbReference type="GO" id="GO:0004527">
    <property type="term" value="F:exonuclease activity"/>
    <property type="evidence" value="ECO:0007669"/>
    <property type="project" value="UniProtKB-KW"/>
</dbReference>
<feature type="domain" description="PD-(D/E)XK endonuclease-like" evidence="2">
    <location>
        <begin position="533"/>
        <end position="771"/>
    </location>
</feature>
<accession>A0A377JNV5</accession>